<dbReference type="PANTHER" id="PTHR42693">
    <property type="entry name" value="ARYLSULFATASE FAMILY MEMBER"/>
    <property type="match status" value="1"/>
</dbReference>
<keyword evidence="10" id="KW-1185">Reference proteome</keyword>
<keyword evidence="6" id="KW-0106">Calcium</keyword>
<dbReference type="Gene3D" id="3.40.720.10">
    <property type="entry name" value="Alkaline Phosphatase, subunit A"/>
    <property type="match status" value="1"/>
</dbReference>
<dbReference type="Proteomes" id="UP001199816">
    <property type="component" value="Unassembled WGS sequence"/>
</dbReference>
<evidence type="ECO:0000313" key="10">
    <source>
        <dbReference type="Proteomes" id="UP001199816"/>
    </source>
</evidence>
<dbReference type="PANTHER" id="PTHR42693:SF42">
    <property type="entry name" value="ARYLSULFATASE G"/>
    <property type="match status" value="1"/>
</dbReference>
<evidence type="ECO:0000259" key="8">
    <source>
        <dbReference type="Pfam" id="PF00884"/>
    </source>
</evidence>
<sequence>MFCRTIGLLLLAGICLGAGAQTRPNIILILADDLGYMDCGFTGSKIFQTPVIDGLSRSGMVFTQAYAAAGNCAPSRACLMSGLYTPRHGVYAVGSTVRGPKDQMRLLPVPNNNSLRPGITTMAEALKAKGYATGLFGKWHLGKETATGPQAQGFDAYVDTRLPNPNKRRNEPEDPKGIFSLTAAALNFIEKNRQQPFFVFLSHHAIHSAQEARPASIERFRNLGLTGRQALYAACVYDLDESIGNVKQYLETAGLASNTLVIFTSDNGATPESSQEPLRGNKGCYYEGGIREPFIAYWPGKIKPGTNAAPVINIDLYPTFLELAGGPASNLDGESLLPLLTGNATHTRRPALFWHFPGYLDQPVIRGRDQVFRSRPVTVIRKGDWKLHLYHEEWLLDGGRAAMDQNNAIELYNLKTDEGEHENLAGVNKAKRNELLDDLLQWMQTTKAPLPQRLKDRKQLNQQGSEEGE</sequence>
<evidence type="ECO:0000256" key="5">
    <source>
        <dbReference type="ARBA" id="ARBA00022801"/>
    </source>
</evidence>
<organism evidence="9 10">
    <name type="scientific">Niabella pedocola</name>
    <dbReference type="NCBI Taxonomy" id="1752077"/>
    <lineage>
        <taxon>Bacteria</taxon>
        <taxon>Pseudomonadati</taxon>
        <taxon>Bacteroidota</taxon>
        <taxon>Chitinophagia</taxon>
        <taxon>Chitinophagales</taxon>
        <taxon>Chitinophagaceae</taxon>
        <taxon>Niabella</taxon>
    </lineage>
</organism>
<name>A0ABS8PPM1_9BACT</name>
<keyword evidence="4 7" id="KW-0732">Signal</keyword>
<dbReference type="CDD" id="cd16144">
    <property type="entry name" value="ARS_like"/>
    <property type="match status" value="1"/>
</dbReference>
<dbReference type="RefSeq" id="WP_231004312.1">
    <property type="nucleotide sequence ID" value="NZ_JAJNEC010000005.1"/>
</dbReference>
<comment type="cofactor">
    <cofactor evidence="1">
        <name>Ca(2+)</name>
        <dbReference type="ChEBI" id="CHEBI:29108"/>
    </cofactor>
</comment>
<dbReference type="InterPro" id="IPR000917">
    <property type="entry name" value="Sulfatase_N"/>
</dbReference>
<dbReference type="EMBL" id="JAJNEC010000005">
    <property type="protein sequence ID" value="MCD2423042.1"/>
    <property type="molecule type" value="Genomic_DNA"/>
</dbReference>
<feature type="domain" description="Sulfatase N-terminal" evidence="8">
    <location>
        <begin position="24"/>
        <end position="325"/>
    </location>
</feature>
<accession>A0ABS8PPM1</accession>
<comment type="caution">
    <text evidence="9">The sequence shown here is derived from an EMBL/GenBank/DDBJ whole genome shotgun (WGS) entry which is preliminary data.</text>
</comment>
<comment type="similarity">
    <text evidence="2">Belongs to the sulfatase family.</text>
</comment>
<dbReference type="Gene3D" id="3.30.1120.10">
    <property type="match status" value="1"/>
</dbReference>
<evidence type="ECO:0000256" key="2">
    <source>
        <dbReference type="ARBA" id="ARBA00008779"/>
    </source>
</evidence>
<keyword evidence="3" id="KW-0479">Metal-binding</keyword>
<proteinExistence type="inferred from homology"/>
<reference evidence="9 10" key="1">
    <citation type="submission" date="2021-11" db="EMBL/GenBank/DDBJ databases">
        <title>Genomic of Niabella pedocola.</title>
        <authorList>
            <person name="Wu T."/>
        </authorList>
    </citation>
    <scope>NUCLEOTIDE SEQUENCE [LARGE SCALE GENOMIC DNA]</scope>
    <source>
        <strain evidence="9 10">JCM 31011</strain>
    </source>
</reference>
<dbReference type="InterPro" id="IPR017850">
    <property type="entry name" value="Alkaline_phosphatase_core_sf"/>
</dbReference>
<evidence type="ECO:0000256" key="6">
    <source>
        <dbReference type="ARBA" id="ARBA00022837"/>
    </source>
</evidence>
<evidence type="ECO:0000313" key="9">
    <source>
        <dbReference type="EMBL" id="MCD2423042.1"/>
    </source>
</evidence>
<evidence type="ECO:0000256" key="1">
    <source>
        <dbReference type="ARBA" id="ARBA00001913"/>
    </source>
</evidence>
<evidence type="ECO:0000256" key="4">
    <source>
        <dbReference type="ARBA" id="ARBA00022729"/>
    </source>
</evidence>
<evidence type="ECO:0000256" key="3">
    <source>
        <dbReference type="ARBA" id="ARBA00022723"/>
    </source>
</evidence>
<dbReference type="SUPFAM" id="SSF53649">
    <property type="entry name" value="Alkaline phosphatase-like"/>
    <property type="match status" value="1"/>
</dbReference>
<protein>
    <submittedName>
        <fullName evidence="9">Sulfatase</fullName>
    </submittedName>
</protein>
<keyword evidence="5" id="KW-0378">Hydrolase</keyword>
<dbReference type="InterPro" id="IPR050738">
    <property type="entry name" value="Sulfatase"/>
</dbReference>
<evidence type="ECO:0000256" key="7">
    <source>
        <dbReference type="SAM" id="SignalP"/>
    </source>
</evidence>
<feature type="chain" id="PRO_5045325533" evidence="7">
    <location>
        <begin position="21"/>
        <end position="469"/>
    </location>
</feature>
<feature type="signal peptide" evidence="7">
    <location>
        <begin position="1"/>
        <end position="20"/>
    </location>
</feature>
<gene>
    <name evidence="9" type="ORF">LQ567_09735</name>
</gene>
<dbReference type="Pfam" id="PF00884">
    <property type="entry name" value="Sulfatase"/>
    <property type="match status" value="1"/>
</dbReference>